<comment type="caution">
    <text evidence="13">The sequence shown here is derived from an EMBL/GenBank/DDBJ whole genome shotgun (WGS) entry which is preliminary data.</text>
</comment>
<dbReference type="NCBIfam" id="TIGR00676">
    <property type="entry name" value="fadh2"/>
    <property type="match status" value="1"/>
</dbReference>
<comment type="pathway">
    <text evidence="2 12">One-carbon metabolism; tetrahydrofolate interconversion.</text>
</comment>
<dbReference type="Gene3D" id="3.20.20.220">
    <property type="match status" value="1"/>
</dbReference>
<evidence type="ECO:0000256" key="5">
    <source>
        <dbReference type="ARBA" id="ARBA00022630"/>
    </source>
</evidence>
<name>A0AAE3XJ28_9BACT</name>
<sequence>MASIKIEEIFKEKEKTFSFEFFPPKNFKATIEFGINVGQLLKLSPDFVSVTYGAGGSNQKATFDLVDYLQNQIGLTTMAHYTCINATKDKIKSDLAYLDEVGIKNLMLLRGDPPKGEDTFVKSEGGFNYASELISYANSLGEYSIGVAGYPEKHPEAVSLDADIDNLKRKVDAGGDFIVTQMFYDNQRYYDFVDRCREKGIKARIIPGIMPITNFSQIKRFSEMVGTEIPQEIVNAFAPYKDNKKKMYELGIYLGLKQCIELLENGAPGLHFYTLNKSRATVDIFESIPKILK</sequence>
<keyword evidence="14" id="KW-1185">Reference proteome</keyword>
<dbReference type="SUPFAM" id="SSF51730">
    <property type="entry name" value="FAD-linked oxidoreductase"/>
    <property type="match status" value="1"/>
</dbReference>
<comment type="pathway">
    <text evidence="10">Amino-acid biosynthesis; L-methionine biosynthesis via de novo pathway.</text>
</comment>
<keyword evidence="8" id="KW-0520">NAD</keyword>
<keyword evidence="9" id="KW-0486">Methionine biosynthesis</keyword>
<evidence type="ECO:0000256" key="12">
    <source>
        <dbReference type="RuleBase" id="RU003862"/>
    </source>
</evidence>
<evidence type="ECO:0000256" key="10">
    <source>
        <dbReference type="ARBA" id="ARBA00034478"/>
    </source>
</evidence>
<evidence type="ECO:0000313" key="14">
    <source>
        <dbReference type="Proteomes" id="UP001185092"/>
    </source>
</evidence>
<comment type="catalytic activity">
    <reaction evidence="11">
        <text>(6S)-5-methyl-5,6,7,8-tetrahydrofolate + NAD(+) = (6R)-5,10-methylene-5,6,7,8-tetrahydrofolate + NADH + H(+)</text>
        <dbReference type="Rhea" id="RHEA:19821"/>
        <dbReference type="ChEBI" id="CHEBI:15378"/>
        <dbReference type="ChEBI" id="CHEBI:15636"/>
        <dbReference type="ChEBI" id="CHEBI:18608"/>
        <dbReference type="ChEBI" id="CHEBI:57540"/>
        <dbReference type="ChEBI" id="CHEBI:57945"/>
        <dbReference type="EC" id="1.5.1.54"/>
    </reaction>
    <physiologicalReaction direction="right-to-left" evidence="11">
        <dbReference type="Rhea" id="RHEA:19823"/>
    </physiologicalReaction>
</comment>
<dbReference type="PANTHER" id="PTHR45754">
    <property type="entry name" value="METHYLENETETRAHYDROFOLATE REDUCTASE"/>
    <property type="match status" value="1"/>
</dbReference>
<reference evidence="13" key="1">
    <citation type="submission" date="2023-07" db="EMBL/GenBank/DDBJ databases">
        <title>Genomic Encyclopedia of Type Strains, Phase IV (KMG-IV): sequencing the most valuable type-strain genomes for metagenomic binning, comparative biology and taxonomic classification.</title>
        <authorList>
            <person name="Goeker M."/>
        </authorList>
    </citation>
    <scope>NUCLEOTIDE SEQUENCE</scope>
    <source>
        <strain evidence="13">DSM 26174</strain>
    </source>
</reference>
<keyword evidence="6 12" id="KW-0274">FAD</keyword>
<dbReference type="InterPro" id="IPR029041">
    <property type="entry name" value="FAD-linked_oxidoreductase-like"/>
</dbReference>
<protein>
    <recommendedName>
        <fullName evidence="12">Methylenetetrahydrofolate reductase</fullName>
        <ecNumber evidence="12">1.5.1.54</ecNumber>
    </recommendedName>
</protein>
<dbReference type="AlphaFoldDB" id="A0AAE3XJ28"/>
<dbReference type="Pfam" id="PF02219">
    <property type="entry name" value="MTHFR"/>
    <property type="match status" value="1"/>
</dbReference>
<dbReference type="EMBL" id="JAVDQD010000001">
    <property type="protein sequence ID" value="MDR6237335.1"/>
    <property type="molecule type" value="Genomic_DNA"/>
</dbReference>
<evidence type="ECO:0000256" key="4">
    <source>
        <dbReference type="ARBA" id="ARBA00022605"/>
    </source>
</evidence>
<keyword evidence="7 12" id="KW-0560">Oxidoreductase</keyword>
<evidence type="ECO:0000256" key="11">
    <source>
        <dbReference type="ARBA" id="ARBA00048628"/>
    </source>
</evidence>
<evidence type="ECO:0000256" key="6">
    <source>
        <dbReference type="ARBA" id="ARBA00022827"/>
    </source>
</evidence>
<accession>A0AAE3XJ28</accession>
<dbReference type="InterPro" id="IPR004620">
    <property type="entry name" value="MTHF_reductase_bac"/>
</dbReference>
<dbReference type="InterPro" id="IPR003171">
    <property type="entry name" value="Mehydrof_redctse-like"/>
</dbReference>
<evidence type="ECO:0000313" key="13">
    <source>
        <dbReference type="EMBL" id="MDR6237335.1"/>
    </source>
</evidence>
<evidence type="ECO:0000256" key="2">
    <source>
        <dbReference type="ARBA" id="ARBA00004777"/>
    </source>
</evidence>
<gene>
    <name evidence="13" type="ORF">HNQ88_000311</name>
</gene>
<dbReference type="PANTHER" id="PTHR45754:SF3">
    <property type="entry name" value="METHYLENETETRAHYDROFOLATE REDUCTASE (NADPH)"/>
    <property type="match status" value="1"/>
</dbReference>
<keyword evidence="5 12" id="KW-0285">Flavoprotein</keyword>
<dbReference type="GO" id="GO:0071949">
    <property type="term" value="F:FAD binding"/>
    <property type="evidence" value="ECO:0007669"/>
    <property type="project" value="TreeGrafter"/>
</dbReference>
<keyword evidence="4" id="KW-0028">Amino-acid biosynthesis</keyword>
<evidence type="ECO:0000256" key="9">
    <source>
        <dbReference type="ARBA" id="ARBA00023167"/>
    </source>
</evidence>
<dbReference type="GO" id="GO:0005829">
    <property type="term" value="C:cytosol"/>
    <property type="evidence" value="ECO:0007669"/>
    <property type="project" value="InterPro"/>
</dbReference>
<dbReference type="GO" id="GO:0009086">
    <property type="term" value="P:methionine biosynthetic process"/>
    <property type="evidence" value="ECO:0007669"/>
    <property type="project" value="UniProtKB-KW"/>
</dbReference>
<proteinExistence type="inferred from homology"/>
<comment type="similarity">
    <text evidence="3 12">Belongs to the methylenetetrahydrofolate reductase family.</text>
</comment>
<dbReference type="CDD" id="cd00537">
    <property type="entry name" value="MTHFR"/>
    <property type="match status" value="1"/>
</dbReference>
<dbReference type="Proteomes" id="UP001185092">
    <property type="component" value="Unassembled WGS sequence"/>
</dbReference>
<dbReference type="EC" id="1.5.1.54" evidence="12"/>
<evidence type="ECO:0000256" key="1">
    <source>
        <dbReference type="ARBA" id="ARBA00001974"/>
    </source>
</evidence>
<organism evidence="13 14">
    <name type="scientific">Aureibacter tunicatorum</name>
    <dbReference type="NCBI Taxonomy" id="866807"/>
    <lineage>
        <taxon>Bacteria</taxon>
        <taxon>Pseudomonadati</taxon>
        <taxon>Bacteroidota</taxon>
        <taxon>Cytophagia</taxon>
        <taxon>Cytophagales</taxon>
        <taxon>Persicobacteraceae</taxon>
        <taxon>Aureibacter</taxon>
    </lineage>
</organism>
<evidence type="ECO:0000256" key="3">
    <source>
        <dbReference type="ARBA" id="ARBA00006743"/>
    </source>
</evidence>
<comment type="cofactor">
    <cofactor evidence="1 12">
        <name>FAD</name>
        <dbReference type="ChEBI" id="CHEBI:57692"/>
    </cofactor>
</comment>
<dbReference type="GO" id="GO:0106312">
    <property type="term" value="F:methylenetetrahydrofolate reductase (NADH) activity"/>
    <property type="evidence" value="ECO:0007669"/>
    <property type="project" value="UniProtKB-EC"/>
</dbReference>
<evidence type="ECO:0000256" key="7">
    <source>
        <dbReference type="ARBA" id="ARBA00023002"/>
    </source>
</evidence>
<dbReference type="RefSeq" id="WP_309936793.1">
    <property type="nucleotide sequence ID" value="NZ_AP025305.1"/>
</dbReference>
<evidence type="ECO:0000256" key="8">
    <source>
        <dbReference type="ARBA" id="ARBA00023027"/>
    </source>
</evidence>
<dbReference type="GO" id="GO:0035999">
    <property type="term" value="P:tetrahydrofolate interconversion"/>
    <property type="evidence" value="ECO:0007669"/>
    <property type="project" value="TreeGrafter"/>
</dbReference>